<dbReference type="InterPro" id="IPR046797">
    <property type="entry name" value="PDDEXK_12"/>
</dbReference>
<dbReference type="EMBL" id="SWKU01000014">
    <property type="protein sequence ID" value="KAF3000879.1"/>
    <property type="molecule type" value="Genomic_DNA"/>
</dbReference>
<dbReference type="OrthoDB" id="4161186at2759"/>
<dbReference type="AlphaFoldDB" id="A0A9P4WB58"/>
<keyword evidence="4" id="KW-1185">Reference proteome</keyword>
<organism evidence="3 4">
    <name type="scientific">Curvularia kusanoi</name>
    <name type="common">Cochliobolus kusanoi</name>
    <dbReference type="NCBI Taxonomy" id="90978"/>
    <lineage>
        <taxon>Eukaryota</taxon>
        <taxon>Fungi</taxon>
        <taxon>Dikarya</taxon>
        <taxon>Ascomycota</taxon>
        <taxon>Pezizomycotina</taxon>
        <taxon>Dothideomycetes</taxon>
        <taxon>Pleosporomycetidae</taxon>
        <taxon>Pleosporales</taxon>
        <taxon>Pleosporineae</taxon>
        <taxon>Pleosporaceae</taxon>
        <taxon>Curvularia</taxon>
    </lineage>
</organism>
<gene>
    <name evidence="3" type="ORF">E8E13_007727</name>
</gene>
<feature type="region of interest" description="Disordered" evidence="1">
    <location>
        <begin position="1"/>
        <end position="24"/>
    </location>
</feature>
<evidence type="ECO:0000313" key="4">
    <source>
        <dbReference type="Proteomes" id="UP000801428"/>
    </source>
</evidence>
<protein>
    <recommendedName>
        <fullName evidence="2">PD-(D/E)XK nuclease-like domain-containing protein</fullName>
    </recommendedName>
</protein>
<proteinExistence type="predicted"/>
<accession>A0A9P4WB58</accession>
<reference evidence="3" key="1">
    <citation type="submission" date="2019-04" db="EMBL/GenBank/DDBJ databases">
        <title>Sequencing of skin fungus with MAO and IRED activity.</title>
        <authorList>
            <person name="Marsaioli A.J."/>
            <person name="Bonatto J.M.C."/>
            <person name="Reis Junior O."/>
        </authorList>
    </citation>
    <scope>NUCLEOTIDE SEQUENCE</scope>
    <source>
        <strain evidence="3">30M1</strain>
    </source>
</reference>
<evidence type="ECO:0000256" key="1">
    <source>
        <dbReference type="SAM" id="MobiDB-lite"/>
    </source>
</evidence>
<dbReference type="Proteomes" id="UP000801428">
    <property type="component" value="Unassembled WGS sequence"/>
</dbReference>
<evidence type="ECO:0000313" key="3">
    <source>
        <dbReference type="EMBL" id="KAF3000879.1"/>
    </source>
</evidence>
<name>A0A9P4WB58_CURKU</name>
<sequence>MTESPPNLAALSKERSPTRSEQRHTVIKWIHDTPDEFPDGQEEERLREAQSDELSFDTFHHLRFLDGGPREMKTYQSEKGYPIWLQDLHSRLEDISTQTRFIPRCLGEDPEIKTHFPDVPLDKLDYLFTITESSLRTEESGMRGVHKLIKISDLVQGTWTMERWGASKSSWDSQVHCPMLQQLDLHGESCVGCVRQQRAQAEYLPTHNGKPIDYGHIDFAVLWSWLQDEEDRIWDLLSAPINHDVTPDLRYTYRPMVLPIENRVQEDHPDDASVKLILWVMSQFKRFREISGHDRCSFPTPMLQAYGAKWYLLFAVDGRPLEVFNYGLIGSTSTLLEAYRLLESLRAILKWVSDTYLLKFREEILSSARRWYDT</sequence>
<feature type="domain" description="PD-(D/E)XK nuclease-like" evidence="2">
    <location>
        <begin position="143"/>
        <end position="356"/>
    </location>
</feature>
<comment type="caution">
    <text evidence="3">The sequence shown here is derived from an EMBL/GenBank/DDBJ whole genome shotgun (WGS) entry which is preliminary data.</text>
</comment>
<feature type="compositionally biased region" description="Basic and acidic residues" evidence="1">
    <location>
        <begin position="12"/>
        <end position="24"/>
    </location>
</feature>
<dbReference type="Pfam" id="PF20516">
    <property type="entry name" value="PDDEXK_12"/>
    <property type="match status" value="1"/>
</dbReference>
<evidence type="ECO:0000259" key="2">
    <source>
        <dbReference type="Pfam" id="PF20516"/>
    </source>
</evidence>